<dbReference type="GO" id="GO:0016042">
    <property type="term" value="P:lipid catabolic process"/>
    <property type="evidence" value="ECO:0007669"/>
    <property type="project" value="UniProtKB-KW"/>
</dbReference>
<dbReference type="PIRSF" id="PIRSF000862">
    <property type="entry name" value="Steryl_ester_lip"/>
    <property type="match status" value="1"/>
</dbReference>
<dbReference type="Proteomes" id="UP000494256">
    <property type="component" value="Unassembled WGS sequence"/>
</dbReference>
<comment type="similarity">
    <text evidence="1 7">Belongs to the AB hydrolase superfamily. Lipase family.</text>
</comment>
<dbReference type="OrthoDB" id="9974421at2759"/>
<evidence type="ECO:0000256" key="3">
    <source>
        <dbReference type="ARBA" id="ARBA00022801"/>
    </source>
</evidence>
<feature type="active site" description="Charge relay system" evidence="8">
    <location>
        <position position="364"/>
    </location>
</feature>
<keyword evidence="4 7" id="KW-0442">Lipid degradation</keyword>
<dbReference type="InterPro" id="IPR006693">
    <property type="entry name" value="AB_hydrolase_lipase"/>
</dbReference>
<dbReference type="SUPFAM" id="SSF53474">
    <property type="entry name" value="alpha/beta-Hydrolases"/>
    <property type="match status" value="1"/>
</dbReference>
<dbReference type="InterPro" id="IPR025483">
    <property type="entry name" value="Lipase_euk"/>
</dbReference>
<dbReference type="AlphaFoldDB" id="A0A8S0ZIN6"/>
<evidence type="ECO:0000313" key="11">
    <source>
        <dbReference type="EMBL" id="CAB3232354.1"/>
    </source>
</evidence>
<name>A0A8S0ZIN6_ARCPL</name>
<protein>
    <recommendedName>
        <fullName evidence="7">Lipase</fullName>
    </recommendedName>
</protein>
<feature type="active site" description="Nucleophile" evidence="8">
    <location>
        <position position="187"/>
    </location>
</feature>
<accession>A0A8S0ZIN6</accession>
<gene>
    <name evidence="10" type="ORF">APLA_LOCUS3929</name>
    <name evidence="11" type="ORF">APLA_LOCUS4780</name>
</gene>
<organism evidence="11 12">
    <name type="scientific">Arctia plantaginis</name>
    <name type="common">Wood tiger moth</name>
    <name type="synonym">Phalaena plantaginis</name>
    <dbReference type="NCBI Taxonomy" id="874455"/>
    <lineage>
        <taxon>Eukaryota</taxon>
        <taxon>Metazoa</taxon>
        <taxon>Ecdysozoa</taxon>
        <taxon>Arthropoda</taxon>
        <taxon>Hexapoda</taxon>
        <taxon>Insecta</taxon>
        <taxon>Pterygota</taxon>
        <taxon>Neoptera</taxon>
        <taxon>Endopterygota</taxon>
        <taxon>Lepidoptera</taxon>
        <taxon>Glossata</taxon>
        <taxon>Ditrysia</taxon>
        <taxon>Noctuoidea</taxon>
        <taxon>Erebidae</taxon>
        <taxon>Arctiinae</taxon>
        <taxon>Arctia</taxon>
    </lineage>
</organism>
<feature type="active site" description="Charge relay system" evidence="8">
    <location>
        <position position="395"/>
    </location>
</feature>
<keyword evidence="6" id="KW-0325">Glycoprotein</keyword>
<evidence type="ECO:0000256" key="7">
    <source>
        <dbReference type="PIRNR" id="PIRNR000862"/>
    </source>
</evidence>
<evidence type="ECO:0000313" key="13">
    <source>
        <dbReference type="Proteomes" id="UP000494256"/>
    </source>
</evidence>
<dbReference type="InterPro" id="IPR029058">
    <property type="entry name" value="AB_hydrolase_fold"/>
</dbReference>
<dbReference type="PANTHER" id="PTHR11005">
    <property type="entry name" value="LYSOSOMAL ACID LIPASE-RELATED"/>
    <property type="match status" value="1"/>
</dbReference>
<keyword evidence="12" id="KW-1185">Reference proteome</keyword>
<reference evidence="12 13" key="1">
    <citation type="submission" date="2020-04" db="EMBL/GenBank/DDBJ databases">
        <authorList>
            <person name="Wallbank WR R."/>
            <person name="Pardo Diaz C."/>
            <person name="Kozak K."/>
            <person name="Martin S."/>
            <person name="Jiggins C."/>
            <person name="Moest M."/>
            <person name="Warren A I."/>
            <person name="Byers J.R.P. K."/>
            <person name="Montejo-Kovacevich G."/>
            <person name="Yen C E."/>
        </authorList>
    </citation>
    <scope>NUCLEOTIDE SEQUENCE [LARGE SCALE GENOMIC DNA]</scope>
</reference>
<keyword evidence="5" id="KW-0443">Lipid metabolism</keyword>
<dbReference type="EMBL" id="CADEBC010000477">
    <property type="protein sequence ID" value="CAB3232354.1"/>
    <property type="molecule type" value="Genomic_DNA"/>
</dbReference>
<dbReference type="GO" id="GO:0016788">
    <property type="term" value="F:hydrolase activity, acting on ester bonds"/>
    <property type="evidence" value="ECO:0007669"/>
    <property type="project" value="InterPro"/>
</dbReference>
<dbReference type="Gene3D" id="3.40.50.1820">
    <property type="entry name" value="alpha/beta hydrolase"/>
    <property type="match status" value="1"/>
</dbReference>
<keyword evidence="3 7" id="KW-0378">Hydrolase</keyword>
<evidence type="ECO:0000256" key="8">
    <source>
        <dbReference type="PIRSR" id="PIRSR000862-1"/>
    </source>
</evidence>
<proteinExistence type="inferred from homology"/>
<evidence type="ECO:0000259" key="9">
    <source>
        <dbReference type="Pfam" id="PF04083"/>
    </source>
</evidence>
<dbReference type="EMBL" id="CADEBD010000286">
    <property type="protein sequence ID" value="CAB3229266.1"/>
    <property type="molecule type" value="Genomic_DNA"/>
</dbReference>
<evidence type="ECO:0000256" key="2">
    <source>
        <dbReference type="ARBA" id="ARBA00022729"/>
    </source>
</evidence>
<evidence type="ECO:0000256" key="5">
    <source>
        <dbReference type="ARBA" id="ARBA00023098"/>
    </source>
</evidence>
<feature type="domain" description="Partial AB-hydrolase lipase" evidence="9">
    <location>
        <begin position="51"/>
        <end position="109"/>
    </location>
</feature>
<dbReference type="Proteomes" id="UP000494106">
    <property type="component" value="Unassembled WGS sequence"/>
</dbReference>
<evidence type="ECO:0000256" key="4">
    <source>
        <dbReference type="ARBA" id="ARBA00022963"/>
    </source>
</evidence>
<evidence type="ECO:0000313" key="12">
    <source>
        <dbReference type="Proteomes" id="UP000494106"/>
    </source>
</evidence>
<dbReference type="FunFam" id="3.40.50.1820:FF:000057">
    <property type="entry name" value="Lipase"/>
    <property type="match status" value="1"/>
</dbReference>
<evidence type="ECO:0000313" key="10">
    <source>
        <dbReference type="EMBL" id="CAB3229266.1"/>
    </source>
</evidence>
<keyword evidence="2" id="KW-0732">Signal</keyword>
<comment type="caution">
    <text evidence="11">The sequence shown here is derived from an EMBL/GenBank/DDBJ whole genome shotgun (WGS) entry which is preliminary data.</text>
</comment>
<evidence type="ECO:0000256" key="6">
    <source>
        <dbReference type="ARBA" id="ARBA00023180"/>
    </source>
</evidence>
<sequence>MTSKRFNTNKIILLSSTVIVLAYLLRTPWLPIKRDTKTNLGYPRDSLLNFTELTSEYGYISEEHKVVSEDGYILTMFRIVKARNCHGKVKSPPVLLMHGLLQSSDSWIDSGPSSGLAYLISDACYDLWVGNNRGNYYSRQHVRLNPDKDPEYWNFYSHEIGMYDIPAMIDYVLDYTETEKLNYIGFSQGTGAFLVMCSERPEYCDKVQILIGLAPAARQLNTKSKIFRGLTQAIEKLESVLTIYGVQEVLSKGAFCQEFVAFFCQLSEITRNVCVKFIEMFDYVESFHSGSINNITTKVLFGHFPAGTSVHNMARFGQSMRSSNFGKYDYGKERNLVVYGSEEPPKYNLSAVTVPVVCIYGKNDGLVDTKDVKWLVSKLPKVIESVEVQDPLWNHMDVTYSQYTSEVIFPKISEYLFMYSKK</sequence>
<evidence type="ECO:0000256" key="1">
    <source>
        <dbReference type="ARBA" id="ARBA00010701"/>
    </source>
</evidence>
<dbReference type="Pfam" id="PF04083">
    <property type="entry name" value="Abhydro_lipase"/>
    <property type="match status" value="1"/>
</dbReference>